<proteinExistence type="predicted"/>
<accession>A0A0F5ZNS4</accession>
<gene>
    <name evidence="1" type="ORF">VM57_08215</name>
</gene>
<evidence type="ECO:0000313" key="2">
    <source>
        <dbReference type="Proteomes" id="UP000243478"/>
    </source>
</evidence>
<sequence>MQSDGRYFPGGRSAANAYITINGEVVSNDSYIDWRQSTSAQQHSFNVIGAKYLPAGHHTVNLAGQAIGSAVNSAPPATFRAHHICRLGNQQQPSE</sequence>
<dbReference type="AlphaFoldDB" id="A0A0F5ZNS4"/>
<dbReference type="PATRIC" id="fig|40324.63.peg.3035"/>
<comment type="caution">
    <text evidence="1">The sequence shown here is derived from an EMBL/GenBank/DDBJ whole genome shotgun (WGS) entry which is preliminary data.</text>
</comment>
<name>A0A0F5ZNS4_STEMA</name>
<protein>
    <submittedName>
        <fullName evidence="1">Uncharacterized protein</fullName>
    </submittedName>
</protein>
<reference evidence="1 2" key="1">
    <citation type="submission" date="2015-03" db="EMBL/GenBank/DDBJ databases">
        <title>Draft genome of Stenotrophomonas maltophila isolated from urine specimen.</title>
        <authorList>
            <person name="Murugan N."/>
            <person name="Malathi J."/>
            <person name="Umashankar V."/>
            <person name="Madhavan H."/>
        </authorList>
    </citation>
    <scope>NUCLEOTIDE SEQUENCE [LARGE SCALE GENOMIC DNA]</scope>
    <source>
        <strain evidence="1 2">JMNMN1</strain>
    </source>
</reference>
<dbReference type="EMBL" id="JZRZ01000015">
    <property type="protein sequence ID" value="KKD57396.1"/>
    <property type="molecule type" value="Genomic_DNA"/>
</dbReference>
<organism evidence="1 2">
    <name type="scientific">Stenotrophomonas maltophilia</name>
    <name type="common">Pseudomonas maltophilia</name>
    <name type="synonym">Xanthomonas maltophilia</name>
    <dbReference type="NCBI Taxonomy" id="40324"/>
    <lineage>
        <taxon>Bacteria</taxon>
        <taxon>Pseudomonadati</taxon>
        <taxon>Pseudomonadota</taxon>
        <taxon>Gammaproteobacteria</taxon>
        <taxon>Lysobacterales</taxon>
        <taxon>Lysobacteraceae</taxon>
        <taxon>Stenotrophomonas</taxon>
        <taxon>Stenotrophomonas maltophilia group</taxon>
    </lineage>
</organism>
<dbReference type="Proteomes" id="UP000243478">
    <property type="component" value="Unassembled WGS sequence"/>
</dbReference>
<evidence type="ECO:0000313" key="1">
    <source>
        <dbReference type="EMBL" id="KKD57396.1"/>
    </source>
</evidence>